<dbReference type="PRINTS" id="PR00705">
    <property type="entry name" value="PAPAIN"/>
</dbReference>
<dbReference type="InterPro" id="IPR039417">
    <property type="entry name" value="Peptidase_C1A_papain-like"/>
</dbReference>
<dbReference type="EnsemblPlants" id="OGLUM05G09560.1">
    <property type="protein sequence ID" value="OGLUM05G09560.1"/>
    <property type="gene ID" value="OGLUM05G09560"/>
</dbReference>
<dbReference type="GO" id="GO:0006508">
    <property type="term" value="P:proteolysis"/>
    <property type="evidence" value="ECO:0007669"/>
    <property type="project" value="UniProtKB-KW"/>
</dbReference>
<dbReference type="AlphaFoldDB" id="A0A0D9ZWE1"/>
<dbReference type="SMART" id="SM00848">
    <property type="entry name" value="Inhibitor_I29"/>
    <property type="match status" value="1"/>
</dbReference>
<sequence length="421" mass="45717">MHMRMVANLQKVCFFLPAISHLSRHLSLTSPLHMLISFPFTAQMACFLVAAAVVALAAAAAAPARAIPFTENDLSSEESLRALYERWRSRYTVSRPAASGGVGNDDGEARRRFNVFVENARYVHEANSRRGGRPFRLALNKFADMTTDEFRRTYAGSRARHHRSLSGGRGGEGGSFRYGGEDEDNLPPAVDWRERGAVTGIKDQGQCGSCWAFSAVAAVEGVNKIKTGRLVALSEQELVDCDTGDNQGCDGGLMDYAFQFIKRNGGITTESNYPYRAEQGRCNKAKASSHDVTIDGYEDVPANDELALQKAVANQPVAVAIEASGQDFQFYSEGVFTGECGTDLDHGVAAVGYGITRDGTKYWIVKNSWGEDWGERGYIRMQRGVSSGSNGLCGIAMEASYPVKSGARDAAASNRVVKDEL</sequence>
<name>A0A0D9ZWE1_9ORYZ</name>
<keyword evidence="4" id="KW-0645">Protease</keyword>
<reference evidence="12" key="2">
    <citation type="submission" date="2018-05" db="EMBL/GenBank/DDBJ databases">
        <title>OgluRS3 (Oryza glumaepatula Reference Sequence Version 3).</title>
        <authorList>
            <person name="Zhang J."/>
            <person name="Kudrna D."/>
            <person name="Lee S."/>
            <person name="Talag J."/>
            <person name="Welchert J."/>
            <person name="Wing R.A."/>
        </authorList>
    </citation>
    <scope>NUCLEOTIDE SEQUENCE [LARGE SCALE GENOMIC DNA]</scope>
</reference>
<dbReference type="CDD" id="cd02248">
    <property type="entry name" value="Peptidase_C1A"/>
    <property type="match status" value="1"/>
</dbReference>
<dbReference type="InterPro" id="IPR013201">
    <property type="entry name" value="Prot_inhib_I29"/>
</dbReference>
<keyword evidence="7" id="KW-0788">Thiol protease</keyword>
<dbReference type="Proteomes" id="UP000026961">
    <property type="component" value="Chromosome 5"/>
</dbReference>
<dbReference type="STRING" id="40148.A0A0D9ZWE1"/>
<reference evidence="12" key="1">
    <citation type="submission" date="2015-04" db="UniProtKB">
        <authorList>
            <consortium name="EnsemblPlants"/>
        </authorList>
    </citation>
    <scope>IDENTIFICATION</scope>
</reference>
<evidence type="ECO:0000259" key="11">
    <source>
        <dbReference type="SMART" id="SM00848"/>
    </source>
</evidence>
<dbReference type="Gramene" id="OGLUM05G09560.1">
    <property type="protein sequence ID" value="OGLUM05G09560.1"/>
    <property type="gene ID" value="OGLUM05G09560"/>
</dbReference>
<dbReference type="InterPro" id="IPR000169">
    <property type="entry name" value="Pept_cys_AS"/>
</dbReference>
<dbReference type="InterPro" id="IPR025660">
    <property type="entry name" value="Pept_his_AS"/>
</dbReference>
<proteinExistence type="inferred from homology"/>
<feature type="compositionally biased region" description="Gly residues" evidence="9">
    <location>
        <begin position="167"/>
        <end position="177"/>
    </location>
</feature>
<dbReference type="InterPro" id="IPR025661">
    <property type="entry name" value="Pept_asp_AS"/>
</dbReference>
<keyword evidence="8" id="KW-1015">Disulfide bond</keyword>
<dbReference type="MEROPS" id="C01.168"/>
<keyword evidence="6" id="KW-0378">Hydrolase</keyword>
<dbReference type="PROSITE" id="PS00639">
    <property type="entry name" value="THIOL_PROTEASE_HIS"/>
    <property type="match status" value="1"/>
</dbReference>
<evidence type="ECO:0000256" key="1">
    <source>
        <dbReference type="ARBA" id="ARBA00004116"/>
    </source>
</evidence>
<keyword evidence="5" id="KW-0732">Signal</keyword>
<keyword evidence="3" id="KW-0926">Vacuole</keyword>
<dbReference type="PROSITE" id="PS00139">
    <property type="entry name" value="THIOL_PROTEASE_CYS"/>
    <property type="match status" value="1"/>
</dbReference>
<evidence type="ECO:0000256" key="5">
    <source>
        <dbReference type="ARBA" id="ARBA00022729"/>
    </source>
</evidence>
<evidence type="ECO:0000256" key="3">
    <source>
        <dbReference type="ARBA" id="ARBA00022554"/>
    </source>
</evidence>
<evidence type="ECO:0000259" key="10">
    <source>
        <dbReference type="SMART" id="SM00645"/>
    </source>
</evidence>
<evidence type="ECO:0000256" key="6">
    <source>
        <dbReference type="ARBA" id="ARBA00022801"/>
    </source>
</evidence>
<dbReference type="InterPro" id="IPR013128">
    <property type="entry name" value="Peptidase_C1A"/>
</dbReference>
<dbReference type="InterPro" id="IPR000668">
    <property type="entry name" value="Peptidase_C1A_C"/>
</dbReference>
<dbReference type="eggNOG" id="KOG1543">
    <property type="taxonomic scope" value="Eukaryota"/>
</dbReference>
<dbReference type="GO" id="GO:0008234">
    <property type="term" value="F:cysteine-type peptidase activity"/>
    <property type="evidence" value="ECO:0007669"/>
    <property type="project" value="UniProtKB-KW"/>
</dbReference>
<dbReference type="PROSITE" id="PS00640">
    <property type="entry name" value="THIOL_PROTEASE_ASN"/>
    <property type="match status" value="1"/>
</dbReference>
<evidence type="ECO:0000256" key="8">
    <source>
        <dbReference type="ARBA" id="ARBA00023157"/>
    </source>
</evidence>
<dbReference type="Pfam" id="PF08246">
    <property type="entry name" value="Inhibitor_I29"/>
    <property type="match status" value="1"/>
</dbReference>
<dbReference type="Gene3D" id="3.90.70.10">
    <property type="entry name" value="Cysteine proteinases"/>
    <property type="match status" value="1"/>
</dbReference>
<dbReference type="SUPFAM" id="SSF54001">
    <property type="entry name" value="Cysteine proteinases"/>
    <property type="match status" value="1"/>
</dbReference>
<accession>A0A0D9ZWE1</accession>
<feature type="domain" description="Cathepsin propeptide inhibitor" evidence="11">
    <location>
        <begin position="84"/>
        <end position="150"/>
    </location>
</feature>
<evidence type="ECO:0000256" key="4">
    <source>
        <dbReference type="ARBA" id="ARBA00022670"/>
    </source>
</evidence>
<evidence type="ECO:0000313" key="12">
    <source>
        <dbReference type="EnsemblPlants" id="OGLUM05G09560.1"/>
    </source>
</evidence>
<feature type="region of interest" description="Disordered" evidence="9">
    <location>
        <begin position="161"/>
        <end position="184"/>
    </location>
</feature>
<comment type="subcellular location">
    <subcellularLocation>
        <location evidence="1">Vacuole</location>
    </subcellularLocation>
</comment>
<dbReference type="GO" id="GO:0005773">
    <property type="term" value="C:vacuole"/>
    <property type="evidence" value="ECO:0007669"/>
    <property type="project" value="UniProtKB-SubCell"/>
</dbReference>
<evidence type="ECO:0000256" key="7">
    <source>
        <dbReference type="ARBA" id="ARBA00022807"/>
    </source>
</evidence>
<dbReference type="FunFam" id="3.90.70.10:FF:000023">
    <property type="entry name" value="Senescence-specific cysteine protease SAG39"/>
    <property type="match status" value="1"/>
</dbReference>
<dbReference type="Pfam" id="PF00112">
    <property type="entry name" value="Peptidase_C1"/>
    <property type="match status" value="1"/>
</dbReference>
<evidence type="ECO:0000256" key="9">
    <source>
        <dbReference type="SAM" id="MobiDB-lite"/>
    </source>
</evidence>
<protein>
    <submittedName>
        <fullName evidence="12">Uncharacterized protein</fullName>
    </submittedName>
</protein>
<dbReference type="SMART" id="SM00645">
    <property type="entry name" value="Pept_C1"/>
    <property type="match status" value="1"/>
</dbReference>
<evidence type="ECO:0000313" key="13">
    <source>
        <dbReference type="Proteomes" id="UP000026961"/>
    </source>
</evidence>
<feature type="domain" description="Peptidase C1A papain C-terminal" evidence="10">
    <location>
        <begin position="186"/>
        <end position="403"/>
    </location>
</feature>
<evidence type="ECO:0000256" key="2">
    <source>
        <dbReference type="ARBA" id="ARBA00008455"/>
    </source>
</evidence>
<comment type="similarity">
    <text evidence="2">Belongs to the peptidase C1 family.</text>
</comment>
<organism evidence="12">
    <name type="scientific">Oryza glumipatula</name>
    <dbReference type="NCBI Taxonomy" id="40148"/>
    <lineage>
        <taxon>Eukaryota</taxon>
        <taxon>Viridiplantae</taxon>
        <taxon>Streptophyta</taxon>
        <taxon>Embryophyta</taxon>
        <taxon>Tracheophyta</taxon>
        <taxon>Spermatophyta</taxon>
        <taxon>Magnoliopsida</taxon>
        <taxon>Liliopsida</taxon>
        <taxon>Poales</taxon>
        <taxon>Poaceae</taxon>
        <taxon>BOP clade</taxon>
        <taxon>Oryzoideae</taxon>
        <taxon>Oryzeae</taxon>
        <taxon>Oryzinae</taxon>
        <taxon>Oryza</taxon>
    </lineage>
</organism>
<dbReference type="InterPro" id="IPR038765">
    <property type="entry name" value="Papain-like_cys_pep_sf"/>
</dbReference>
<keyword evidence="13" id="KW-1185">Reference proteome</keyword>
<dbReference type="PANTHER" id="PTHR12411">
    <property type="entry name" value="CYSTEINE PROTEASE FAMILY C1-RELATED"/>
    <property type="match status" value="1"/>
</dbReference>